<comment type="subcellular location">
    <subcellularLocation>
        <location evidence="1">Cytoplasm</location>
    </subcellularLocation>
</comment>
<dbReference type="InterPro" id="IPR024792">
    <property type="entry name" value="RhoGDI_dom_sf"/>
</dbReference>
<keyword evidence="5" id="KW-1185">Reference proteome</keyword>
<dbReference type="PANTHER" id="PTHR10980:SF3">
    <property type="entry name" value="LD16419P"/>
    <property type="match status" value="1"/>
</dbReference>
<dbReference type="Proteomes" id="UP001642409">
    <property type="component" value="Unassembled WGS sequence"/>
</dbReference>
<evidence type="ECO:0000313" key="4">
    <source>
        <dbReference type="EMBL" id="CAL5979743.1"/>
    </source>
</evidence>
<organism evidence="4 5">
    <name type="scientific">Hexamita inflata</name>
    <dbReference type="NCBI Taxonomy" id="28002"/>
    <lineage>
        <taxon>Eukaryota</taxon>
        <taxon>Metamonada</taxon>
        <taxon>Diplomonadida</taxon>
        <taxon>Hexamitidae</taxon>
        <taxon>Hexamitinae</taxon>
        <taxon>Hexamita</taxon>
    </lineage>
</organism>
<evidence type="ECO:0000256" key="1">
    <source>
        <dbReference type="ARBA" id="ARBA00004496"/>
    </source>
</evidence>
<dbReference type="SUPFAM" id="SSF81296">
    <property type="entry name" value="E set domains"/>
    <property type="match status" value="1"/>
</dbReference>
<gene>
    <name evidence="4" type="ORF">HINF_LOCUS5844</name>
</gene>
<dbReference type="EMBL" id="CAXDID020000011">
    <property type="protein sequence ID" value="CAL5979743.1"/>
    <property type="molecule type" value="Genomic_DNA"/>
</dbReference>
<dbReference type="PANTHER" id="PTHR10980">
    <property type="entry name" value="RHO GDP-DISSOCIATION INHIBITOR"/>
    <property type="match status" value="1"/>
</dbReference>
<protein>
    <submittedName>
        <fullName evidence="4">Rho_GDI</fullName>
    </submittedName>
</protein>
<dbReference type="InterPro" id="IPR000406">
    <property type="entry name" value="Rho_GDI"/>
</dbReference>
<sequence>MSKVEEDLKYEDDSGYKGAKKMSIDDAMKADENDESLKKWKDALLAQAASAPKSDQHVVFDKLLIKSAGLPKRLEFTFEEVKKAQSEKKSLFTIKGGESFAIGYQYRVFNDIVMGLRVVMRVQKMGIAIAKGQTMMGCYAPQAAPHEYFLEEIDTPSSAISRGNYHTKAVFGDDDAGDGALGELEFTFRIEKDW</sequence>
<evidence type="ECO:0000256" key="2">
    <source>
        <dbReference type="ARBA" id="ARBA00009758"/>
    </source>
</evidence>
<proteinExistence type="inferred from homology"/>
<dbReference type="InterPro" id="IPR014756">
    <property type="entry name" value="Ig_E-set"/>
</dbReference>
<comment type="caution">
    <text evidence="4">The sequence shown here is derived from an EMBL/GenBank/DDBJ whole genome shotgun (WGS) entry which is preliminary data.</text>
</comment>
<name>A0ABP1GZQ0_9EUKA</name>
<reference evidence="4 5" key="1">
    <citation type="submission" date="2024-07" db="EMBL/GenBank/DDBJ databases">
        <authorList>
            <person name="Akdeniz Z."/>
        </authorList>
    </citation>
    <scope>NUCLEOTIDE SEQUENCE [LARGE SCALE GENOMIC DNA]</scope>
</reference>
<evidence type="ECO:0000256" key="3">
    <source>
        <dbReference type="ARBA" id="ARBA00022490"/>
    </source>
</evidence>
<comment type="similarity">
    <text evidence="2">Belongs to the Rho GDI family.</text>
</comment>
<dbReference type="Pfam" id="PF02115">
    <property type="entry name" value="Rho_GDI"/>
    <property type="match status" value="1"/>
</dbReference>
<evidence type="ECO:0000313" key="5">
    <source>
        <dbReference type="Proteomes" id="UP001642409"/>
    </source>
</evidence>
<accession>A0ABP1GZQ0</accession>
<keyword evidence="3" id="KW-0963">Cytoplasm</keyword>
<dbReference type="Gene3D" id="2.70.50.30">
    <property type="entry name" value="Coagulation Factor XIII, subunit A, domain 1"/>
    <property type="match status" value="1"/>
</dbReference>